<sequence>MKYDKEYLKKMKANPGDKTLSPTCDNCEFNMGNVCAGSGDRTDGKGDIYGMSIDETKKMFPDGCSDFGISFSAFEIQEKMNGR</sequence>
<comment type="caution">
    <text evidence="1">The sequence shown here is derived from an EMBL/GenBank/DDBJ whole genome shotgun (WGS) entry which is preliminary data.</text>
</comment>
<keyword evidence="2" id="KW-1185">Reference proteome</keyword>
<dbReference type="RefSeq" id="WP_260978229.1">
    <property type="nucleotide sequence ID" value="NZ_JAODBU010000002.1"/>
</dbReference>
<proteinExistence type="predicted"/>
<evidence type="ECO:0000313" key="1">
    <source>
        <dbReference type="EMBL" id="MCT7397793.1"/>
    </source>
</evidence>
<protein>
    <submittedName>
        <fullName evidence="1">Uncharacterized protein</fullName>
    </submittedName>
</protein>
<dbReference type="Proteomes" id="UP001431199">
    <property type="component" value="Unassembled WGS sequence"/>
</dbReference>
<evidence type="ECO:0000313" key="2">
    <source>
        <dbReference type="Proteomes" id="UP001431199"/>
    </source>
</evidence>
<name>A0ABT2M0L7_9FIRM</name>
<accession>A0ABT2M0L7</accession>
<organism evidence="1 2">
    <name type="scientific">Eubacterium album</name>
    <dbReference type="NCBI Taxonomy" id="2978477"/>
    <lineage>
        <taxon>Bacteria</taxon>
        <taxon>Bacillati</taxon>
        <taxon>Bacillota</taxon>
        <taxon>Clostridia</taxon>
        <taxon>Eubacteriales</taxon>
        <taxon>Eubacteriaceae</taxon>
        <taxon>Eubacterium</taxon>
    </lineage>
</organism>
<dbReference type="EMBL" id="JAODBU010000002">
    <property type="protein sequence ID" value="MCT7397793.1"/>
    <property type="molecule type" value="Genomic_DNA"/>
</dbReference>
<gene>
    <name evidence="1" type="ORF">N5B56_01660</name>
</gene>
<reference evidence="1" key="1">
    <citation type="submission" date="2022-09" db="EMBL/GenBank/DDBJ databases">
        <title>Eubacterium sp. LFL-14 isolated from human feces.</title>
        <authorList>
            <person name="Liu F."/>
        </authorList>
    </citation>
    <scope>NUCLEOTIDE SEQUENCE</scope>
    <source>
        <strain evidence="1">LFL-14</strain>
    </source>
</reference>